<name>A0ABU5T4P2_9MICC</name>
<evidence type="ECO:0000313" key="5">
    <source>
        <dbReference type="EMBL" id="MEA5454116.1"/>
    </source>
</evidence>
<keyword evidence="3" id="KW-0804">Transcription</keyword>
<dbReference type="SUPFAM" id="SSF53822">
    <property type="entry name" value="Periplasmic binding protein-like I"/>
    <property type="match status" value="1"/>
</dbReference>
<dbReference type="InterPro" id="IPR028082">
    <property type="entry name" value="Peripla_BP_I"/>
</dbReference>
<dbReference type="PROSITE" id="PS50932">
    <property type="entry name" value="HTH_LACI_2"/>
    <property type="match status" value="1"/>
</dbReference>
<comment type="caution">
    <text evidence="5">The sequence shown here is derived from an EMBL/GenBank/DDBJ whole genome shotgun (WGS) entry which is preliminary data.</text>
</comment>
<dbReference type="CDD" id="cd01392">
    <property type="entry name" value="HTH_LacI"/>
    <property type="match status" value="1"/>
</dbReference>
<keyword evidence="2 5" id="KW-0238">DNA-binding</keyword>
<dbReference type="Gene3D" id="1.10.260.40">
    <property type="entry name" value="lambda repressor-like DNA-binding domains"/>
    <property type="match status" value="1"/>
</dbReference>
<proteinExistence type="predicted"/>
<dbReference type="Gene3D" id="3.40.50.2300">
    <property type="match status" value="2"/>
</dbReference>
<dbReference type="InterPro" id="IPR000843">
    <property type="entry name" value="HTH_LacI"/>
</dbReference>
<dbReference type="GO" id="GO:0003677">
    <property type="term" value="F:DNA binding"/>
    <property type="evidence" value="ECO:0007669"/>
    <property type="project" value="UniProtKB-KW"/>
</dbReference>
<evidence type="ECO:0000256" key="1">
    <source>
        <dbReference type="ARBA" id="ARBA00023015"/>
    </source>
</evidence>
<dbReference type="InterPro" id="IPR046335">
    <property type="entry name" value="LacI/GalR-like_sensor"/>
</dbReference>
<protein>
    <submittedName>
        <fullName evidence="5">LacI family DNA-binding transcriptional regulator</fullName>
    </submittedName>
</protein>
<keyword evidence="1" id="KW-0805">Transcription regulation</keyword>
<dbReference type="EMBL" id="JAYGGQ010000002">
    <property type="protein sequence ID" value="MEA5454116.1"/>
    <property type="molecule type" value="Genomic_DNA"/>
</dbReference>
<dbReference type="CDD" id="cd06267">
    <property type="entry name" value="PBP1_LacI_sugar_binding-like"/>
    <property type="match status" value="1"/>
</dbReference>
<dbReference type="SUPFAM" id="SSF47413">
    <property type="entry name" value="lambda repressor-like DNA-binding domains"/>
    <property type="match status" value="1"/>
</dbReference>
<keyword evidence="6" id="KW-1185">Reference proteome</keyword>
<gene>
    <name evidence="5" type="ORF">SPF06_05200</name>
</gene>
<dbReference type="RefSeq" id="WP_323277902.1">
    <property type="nucleotide sequence ID" value="NZ_JAYGGQ010000002.1"/>
</dbReference>
<organism evidence="5 6">
    <name type="scientific">Sinomonas terricola</name>
    <dbReference type="NCBI Taxonomy" id="3110330"/>
    <lineage>
        <taxon>Bacteria</taxon>
        <taxon>Bacillati</taxon>
        <taxon>Actinomycetota</taxon>
        <taxon>Actinomycetes</taxon>
        <taxon>Micrococcales</taxon>
        <taxon>Micrococcaceae</taxon>
        <taxon>Sinomonas</taxon>
    </lineage>
</organism>
<evidence type="ECO:0000256" key="3">
    <source>
        <dbReference type="ARBA" id="ARBA00023163"/>
    </source>
</evidence>
<dbReference type="PANTHER" id="PTHR30146">
    <property type="entry name" value="LACI-RELATED TRANSCRIPTIONAL REPRESSOR"/>
    <property type="match status" value="1"/>
</dbReference>
<dbReference type="Proteomes" id="UP001304769">
    <property type="component" value="Unassembled WGS sequence"/>
</dbReference>
<dbReference type="Pfam" id="PF13377">
    <property type="entry name" value="Peripla_BP_3"/>
    <property type="match status" value="1"/>
</dbReference>
<evidence type="ECO:0000313" key="6">
    <source>
        <dbReference type="Proteomes" id="UP001304769"/>
    </source>
</evidence>
<feature type="domain" description="HTH lacI-type" evidence="4">
    <location>
        <begin position="5"/>
        <end position="59"/>
    </location>
</feature>
<sequence>MAKRPTLADVAAEAGVSRALVSIVMRHAPGASDATRERVLAAAARLGYRPDARARLLRSSRSHLLGVVFALDGAFHAEIVEALYPAAAKAGFDITLSARGPRRSEEEAIRSLLDLNAEAIIVLAPESDDMELVELAAPAVSVLQPQYRPRLASVATDEAAGIGLAVEHLRRLGHRHIAHVDGGSAVGSDARAGAFDRLMNEAGETPAFLRGGSTETDGMTAAGLIATLVKTPPFGHPPLTAVVAFNDALAVGLMHGLREGGIRIPEDLSVVGYDDSRLAALAHVQLTSVRQDPDALAAAAVGAAAEALDGRHTHALVAPSLTVRSSTAPPPAVAR</sequence>
<dbReference type="SMART" id="SM00354">
    <property type="entry name" value="HTH_LACI"/>
    <property type="match status" value="1"/>
</dbReference>
<dbReference type="Pfam" id="PF00356">
    <property type="entry name" value="LacI"/>
    <property type="match status" value="1"/>
</dbReference>
<dbReference type="InterPro" id="IPR010982">
    <property type="entry name" value="Lambda_DNA-bd_dom_sf"/>
</dbReference>
<evidence type="ECO:0000259" key="4">
    <source>
        <dbReference type="PROSITE" id="PS50932"/>
    </source>
</evidence>
<dbReference type="PANTHER" id="PTHR30146:SF109">
    <property type="entry name" value="HTH-TYPE TRANSCRIPTIONAL REGULATOR GALS"/>
    <property type="match status" value="1"/>
</dbReference>
<evidence type="ECO:0000256" key="2">
    <source>
        <dbReference type="ARBA" id="ARBA00023125"/>
    </source>
</evidence>
<reference evidence="5 6" key="1">
    <citation type="submission" date="2023-12" db="EMBL/GenBank/DDBJ databases">
        <title>Sinomonas terricola sp. nov, isolated from litchi orchard soil in Guangdong, PR China.</title>
        <authorList>
            <person name="Jiaxin W."/>
            <person name="Yang Z."/>
            <person name="Honghui Z."/>
        </authorList>
    </citation>
    <scope>NUCLEOTIDE SEQUENCE [LARGE SCALE GENOMIC DNA]</scope>
    <source>
        <strain evidence="5 6">JGH33</strain>
    </source>
</reference>
<accession>A0ABU5T4P2</accession>